<dbReference type="SUPFAM" id="SSF54570">
    <property type="entry name" value="Ribosomal protein S19"/>
    <property type="match status" value="1"/>
</dbReference>
<dbReference type="Pfam" id="PF00203">
    <property type="entry name" value="Ribosomal_S19"/>
    <property type="match status" value="1"/>
</dbReference>
<evidence type="ECO:0000256" key="1">
    <source>
        <dbReference type="ARBA" id="ARBA00007345"/>
    </source>
</evidence>
<dbReference type="Proteomes" id="UP001488838">
    <property type="component" value="Unassembled WGS sequence"/>
</dbReference>
<dbReference type="PIRSF" id="PIRSF002144">
    <property type="entry name" value="Ribosomal_S19"/>
    <property type="match status" value="1"/>
</dbReference>
<dbReference type="Gene3D" id="3.30.860.10">
    <property type="entry name" value="30s Ribosomal Protein S19, Chain A"/>
    <property type="match status" value="1"/>
</dbReference>
<sequence length="71" mass="7900">MVGSMVGVYNVKTFNQVEIKQWTNGRYPGGAFSITYKPLKHSQCGMGATYSSSFIPLEQLWPINGTHSEKT</sequence>
<dbReference type="PANTHER" id="PTHR11880">
    <property type="entry name" value="RIBOSOMAL PROTEIN S19P FAMILY MEMBER"/>
    <property type="match status" value="1"/>
</dbReference>
<comment type="caution">
    <text evidence="5">The sequence shown here is derived from an EMBL/GenBank/DDBJ whole genome shotgun (WGS) entry which is preliminary data.</text>
</comment>
<evidence type="ECO:0000313" key="6">
    <source>
        <dbReference type="Proteomes" id="UP001488838"/>
    </source>
</evidence>
<proteinExistence type="inferred from homology"/>
<evidence type="ECO:0000256" key="3">
    <source>
        <dbReference type="ARBA" id="ARBA00023274"/>
    </source>
</evidence>
<dbReference type="EMBL" id="JBBHLL010000716">
    <property type="protein sequence ID" value="KAK7798253.1"/>
    <property type="molecule type" value="Genomic_DNA"/>
</dbReference>
<evidence type="ECO:0000256" key="2">
    <source>
        <dbReference type="ARBA" id="ARBA00022980"/>
    </source>
</evidence>
<keyword evidence="2" id="KW-0689">Ribosomal protein</keyword>
<dbReference type="AlphaFoldDB" id="A0AAW0H6N8"/>
<comment type="similarity">
    <text evidence="1">Belongs to the universal ribosomal protein uS19 family.</text>
</comment>
<keyword evidence="6" id="KW-1185">Reference proteome</keyword>
<keyword evidence="3" id="KW-0687">Ribonucleoprotein</keyword>
<reference evidence="5 6" key="1">
    <citation type="journal article" date="2023" name="bioRxiv">
        <title>Conserved and derived expression patterns and positive selection on dental genes reveal complex evolutionary context of ever-growing rodent molars.</title>
        <authorList>
            <person name="Calamari Z.T."/>
            <person name="Song A."/>
            <person name="Cohen E."/>
            <person name="Akter M."/>
            <person name="Roy R.D."/>
            <person name="Hallikas O."/>
            <person name="Christensen M.M."/>
            <person name="Li P."/>
            <person name="Marangoni P."/>
            <person name="Jernvall J."/>
            <person name="Klein O.D."/>
        </authorList>
    </citation>
    <scope>NUCLEOTIDE SEQUENCE [LARGE SCALE GENOMIC DNA]</scope>
    <source>
        <strain evidence="5">V071</strain>
    </source>
</reference>
<dbReference type="GO" id="GO:0022627">
    <property type="term" value="C:cytosolic small ribosomal subunit"/>
    <property type="evidence" value="ECO:0007669"/>
    <property type="project" value="TreeGrafter"/>
</dbReference>
<dbReference type="GO" id="GO:0000028">
    <property type="term" value="P:ribosomal small subunit assembly"/>
    <property type="evidence" value="ECO:0007669"/>
    <property type="project" value="TreeGrafter"/>
</dbReference>
<dbReference type="GO" id="GO:0003735">
    <property type="term" value="F:structural constituent of ribosome"/>
    <property type="evidence" value="ECO:0007669"/>
    <property type="project" value="InterPro"/>
</dbReference>
<gene>
    <name evidence="5" type="ORF">U0070_025689</name>
</gene>
<dbReference type="InterPro" id="IPR023575">
    <property type="entry name" value="Ribosomal_uS19_SF"/>
</dbReference>
<dbReference type="InterPro" id="IPR002222">
    <property type="entry name" value="Ribosomal_uS19"/>
</dbReference>
<accession>A0AAW0H6N8</accession>
<evidence type="ECO:0000256" key="4">
    <source>
        <dbReference type="ARBA" id="ARBA00035469"/>
    </source>
</evidence>
<name>A0AAW0H6N8_MYOGA</name>
<protein>
    <recommendedName>
        <fullName evidence="4">40S ribosomal protein S15</fullName>
    </recommendedName>
</protein>
<organism evidence="5 6">
    <name type="scientific">Myodes glareolus</name>
    <name type="common">Bank vole</name>
    <name type="synonym">Clethrionomys glareolus</name>
    <dbReference type="NCBI Taxonomy" id="447135"/>
    <lineage>
        <taxon>Eukaryota</taxon>
        <taxon>Metazoa</taxon>
        <taxon>Chordata</taxon>
        <taxon>Craniata</taxon>
        <taxon>Vertebrata</taxon>
        <taxon>Euteleostomi</taxon>
        <taxon>Mammalia</taxon>
        <taxon>Eutheria</taxon>
        <taxon>Euarchontoglires</taxon>
        <taxon>Glires</taxon>
        <taxon>Rodentia</taxon>
        <taxon>Myomorpha</taxon>
        <taxon>Muroidea</taxon>
        <taxon>Cricetidae</taxon>
        <taxon>Arvicolinae</taxon>
        <taxon>Myodes</taxon>
    </lineage>
</organism>
<dbReference type="GO" id="GO:0006412">
    <property type="term" value="P:translation"/>
    <property type="evidence" value="ECO:0007669"/>
    <property type="project" value="InterPro"/>
</dbReference>
<evidence type="ECO:0000313" key="5">
    <source>
        <dbReference type="EMBL" id="KAK7798253.1"/>
    </source>
</evidence>
<dbReference type="PANTHER" id="PTHR11880:SF2">
    <property type="entry name" value="SMALL RIBOSOMAL SUBUNIT PROTEIN US19"/>
    <property type="match status" value="1"/>
</dbReference>